<dbReference type="NCBIfam" id="TIGR01894">
    <property type="entry name" value="cas_TM1795_cmr1"/>
    <property type="match status" value="1"/>
</dbReference>
<comment type="caution">
    <text evidence="3">The sequence shown here is derived from an EMBL/GenBank/DDBJ whole genome shotgun (WGS) entry which is preliminary data.</text>
</comment>
<feature type="domain" description="CRISPR type III-associated protein" evidence="2">
    <location>
        <begin position="10"/>
        <end position="205"/>
    </location>
</feature>
<keyword evidence="4" id="KW-1185">Reference proteome</keyword>
<accession>A0A2S5EB24</accession>
<proteinExistence type="predicted"/>
<dbReference type="EMBL" id="JALY01000248">
    <property type="protein sequence ID" value="POZ90235.1"/>
    <property type="molecule type" value="Genomic_DNA"/>
</dbReference>
<evidence type="ECO:0000313" key="4">
    <source>
        <dbReference type="Proteomes" id="UP000236950"/>
    </source>
</evidence>
<dbReference type="Proteomes" id="UP000236950">
    <property type="component" value="Unassembled WGS sequence"/>
</dbReference>
<sequence>MKKKEIKLNFITLTPLWNGNVWNRTDQLRASELFGSLRFWFEVICYFSGITSKDNYEKGILKDNFDSKTYDEIIQEKGVNFDTINEAFNKMDLPLPMRIFGCNGWGGMLKLKSIKLMGVNHKISFPDKFYVNKENFKISETKPSNKEKSNWSAFYFPRGYFYGDFEITFEVVENILEPIFYPLLTYMEKYGYWGGKWNMGFGRLKIKNTLNNEKISRDKFEFSKFDSKRYKDKTIDELIEINEELSISSPMEEYTKFLFNLKKEDNNSCEEFLEKSPSKITIARIMDLESDKEIKNEKEKEILEKLIALKVKLRSYLRLQNSDAKKDEEMKNIRHLVFGERGEGSKILPYIDLREGKFKGGFLSIVGFSQLKLGEEECHD</sequence>
<keyword evidence="1" id="KW-0051">Antiviral defense</keyword>
<dbReference type="InterPro" id="IPR005537">
    <property type="entry name" value="RAMP_III_fam"/>
</dbReference>
<organism evidence="3 4">
    <name type="scientific">Petrotoga halophila DSM 16923</name>
    <dbReference type="NCBI Taxonomy" id="1122953"/>
    <lineage>
        <taxon>Bacteria</taxon>
        <taxon>Thermotogati</taxon>
        <taxon>Thermotogota</taxon>
        <taxon>Thermotogae</taxon>
        <taxon>Petrotogales</taxon>
        <taxon>Petrotogaceae</taxon>
        <taxon>Petrotoga</taxon>
    </lineage>
</organism>
<reference evidence="3 4" key="1">
    <citation type="submission" date="2014-01" db="EMBL/GenBank/DDBJ databases">
        <title>Comparative genomics of Petrotoga.</title>
        <authorList>
            <person name="Chow K."/>
            <person name="Charchuk R."/>
            <person name="Nesbo C.L."/>
        </authorList>
    </citation>
    <scope>NUCLEOTIDE SEQUENCE [LARGE SCALE GENOMIC DNA]</scope>
    <source>
        <strain evidence="3 4">DSM 16923</strain>
    </source>
</reference>
<name>A0A2S5EB24_9BACT</name>
<gene>
    <name evidence="3" type="ORF">AA81_11735</name>
</gene>
<dbReference type="RefSeq" id="WP_103899145.1">
    <property type="nucleotide sequence ID" value="NZ_JALY01000248.1"/>
</dbReference>
<protein>
    <recommendedName>
        <fullName evidence="2">CRISPR type III-associated protein domain-containing protein</fullName>
    </recommendedName>
</protein>
<dbReference type="Pfam" id="PF03787">
    <property type="entry name" value="RAMPs"/>
    <property type="match status" value="1"/>
</dbReference>
<dbReference type="InterPro" id="IPR007522">
    <property type="entry name" value="CRISPR-assoc_prot_TM1795"/>
</dbReference>
<dbReference type="AlphaFoldDB" id="A0A2S5EB24"/>
<evidence type="ECO:0000313" key="3">
    <source>
        <dbReference type="EMBL" id="POZ90235.1"/>
    </source>
</evidence>
<evidence type="ECO:0000259" key="2">
    <source>
        <dbReference type="Pfam" id="PF03787"/>
    </source>
</evidence>
<dbReference type="GO" id="GO:0051607">
    <property type="term" value="P:defense response to virus"/>
    <property type="evidence" value="ECO:0007669"/>
    <property type="project" value="UniProtKB-KW"/>
</dbReference>
<evidence type="ECO:0000256" key="1">
    <source>
        <dbReference type="ARBA" id="ARBA00023118"/>
    </source>
</evidence>